<gene>
    <name evidence="3" type="ORF">CP980_27610</name>
</gene>
<name>A0A5J6JFD4_STRVI</name>
<feature type="domain" description="Transposase IS701-like DDE" evidence="2">
    <location>
        <begin position="32"/>
        <end position="211"/>
    </location>
</feature>
<accession>A0A5J6JFD4</accession>
<evidence type="ECO:0000259" key="2">
    <source>
        <dbReference type="Pfam" id="PF13546"/>
    </source>
</evidence>
<feature type="compositionally biased region" description="Pro residues" evidence="1">
    <location>
        <begin position="421"/>
        <end position="436"/>
    </location>
</feature>
<dbReference type="PANTHER" id="PTHR33627:SF1">
    <property type="entry name" value="TRANSPOSASE"/>
    <property type="match status" value="1"/>
</dbReference>
<dbReference type="AlphaFoldDB" id="A0A5J6JFD4"/>
<evidence type="ECO:0000313" key="4">
    <source>
        <dbReference type="Proteomes" id="UP000325563"/>
    </source>
</evidence>
<dbReference type="InterPro" id="IPR039365">
    <property type="entry name" value="IS701-like"/>
</dbReference>
<feature type="region of interest" description="Disordered" evidence="1">
    <location>
        <begin position="400"/>
        <end position="448"/>
    </location>
</feature>
<reference evidence="3 4" key="1">
    <citation type="submission" date="2017-09" db="EMBL/GenBank/DDBJ databases">
        <authorList>
            <person name="Lee N."/>
            <person name="Cho B.-K."/>
        </authorList>
    </citation>
    <scope>NUCLEOTIDE SEQUENCE [LARGE SCALE GENOMIC DNA]</scope>
    <source>
        <strain evidence="3 4">ATCC 27476</strain>
    </source>
</reference>
<dbReference type="EMBL" id="CP023692">
    <property type="protein sequence ID" value="QEV48352.1"/>
    <property type="molecule type" value="Genomic_DNA"/>
</dbReference>
<sequence>MVAGEAQMARVVLPEDSTKEISELIDVLISLFFESLPRRDQRNWARVYLNGLVRTSGKKTIRNIAGTGASSVEQSLQQFISKSPWDWTPVRRSLAQYLERTAQRPLAWVVQPMVIEKAGDRSVGVGRQFVPQLGRTANCQQASGIWLASSEASFPVEWTLTLPGPWTNELMRRRRAGIPDTARSLTPAQDAVHAVQRMAATWQLQRRPVVMEVANTDIPQSIESFALQDIPFVFKVDGSLPVSFGGAGRHKPGPHTAPARELIDSLRSQRRVVEWTRHGRAEGAVTLLTSAAILATPGEDRPVPMPPTPLLLVGAWTEAALLPSEFWITNIGDRPLAQLFLLAKLTDRVSLDFTETCEPVGIRDFEGRSFRGWHHHATLASVAHASKLLSARGRVPDGFPGTGRAALGAAPPVRPRTGAPAPVPRTGPPVLPPRPLIPGQSARREYIR</sequence>
<evidence type="ECO:0000256" key="1">
    <source>
        <dbReference type="SAM" id="MobiDB-lite"/>
    </source>
</evidence>
<evidence type="ECO:0000313" key="3">
    <source>
        <dbReference type="EMBL" id="QEV48352.1"/>
    </source>
</evidence>
<dbReference type="Pfam" id="PF13546">
    <property type="entry name" value="DDE_5"/>
    <property type="match status" value="1"/>
</dbReference>
<dbReference type="Proteomes" id="UP000325563">
    <property type="component" value="Chromosome"/>
</dbReference>
<protein>
    <submittedName>
        <fullName evidence="3">Transposase</fullName>
    </submittedName>
</protein>
<keyword evidence="4" id="KW-1185">Reference proteome</keyword>
<proteinExistence type="predicted"/>
<dbReference type="KEGG" id="svn:CP980_27610"/>
<organism evidence="3 4">
    <name type="scientific">Streptomyces vinaceus</name>
    <dbReference type="NCBI Taxonomy" id="1960"/>
    <lineage>
        <taxon>Bacteria</taxon>
        <taxon>Bacillati</taxon>
        <taxon>Actinomycetota</taxon>
        <taxon>Actinomycetes</taxon>
        <taxon>Kitasatosporales</taxon>
        <taxon>Streptomycetaceae</taxon>
        <taxon>Streptomyces</taxon>
    </lineage>
</organism>
<dbReference type="PANTHER" id="PTHR33627">
    <property type="entry name" value="TRANSPOSASE"/>
    <property type="match status" value="1"/>
</dbReference>
<dbReference type="InterPro" id="IPR038721">
    <property type="entry name" value="IS701-like_DDE_dom"/>
</dbReference>